<dbReference type="PRINTS" id="PR02085">
    <property type="entry name" value="POLR2GRINL1"/>
</dbReference>
<dbReference type="OrthoDB" id="2408655at2759"/>
<feature type="region of interest" description="Disordered" evidence="1">
    <location>
        <begin position="279"/>
        <end position="321"/>
    </location>
</feature>
<organism evidence="2 3">
    <name type="scientific">Owenia fusiformis</name>
    <name type="common">Polychaete worm</name>
    <dbReference type="NCBI Taxonomy" id="6347"/>
    <lineage>
        <taxon>Eukaryota</taxon>
        <taxon>Metazoa</taxon>
        <taxon>Spiralia</taxon>
        <taxon>Lophotrochozoa</taxon>
        <taxon>Annelida</taxon>
        <taxon>Polychaeta</taxon>
        <taxon>Sedentaria</taxon>
        <taxon>Canalipalpata</taxon>
        <taxon>Sabellida</taxon>
        <taxon>Oweniida</taxon>
        <taxon>Oweniidae</taxon>
        <taxon>Owenia</taxon>
    </lineage>
</organism>
<dbReference type="InterPro" id="IPR051375">
    <property type="entry name" value="Tuftelin_GRINL1A/MYZAP/CCD68"/>
</dbReference>
<dbReference type="Proteomes" id="UP000749559">
    <property type="component" value="Unassembled WGS sequence"/>
</dbReference>
<feature type="compositionally biased region" description="Acidic residues" evidence="1">
    <location>
        <begin position="305"/>
        <end position="321"/>
    </location>
</feature>
<dbReference type="GO" id="GO:0005634">
    <property type="term" value="C:nucleus"/>
    <property type="evidence" value="ECO:0007669"/>
    <property type="project" value="InterPro"/>
</dbReference>
<dbReference type="GO" id="GO:0035556">
    <property type="term" value="P:intracellular signal transduction"/>
    <property type="evidence" value="ECO:0007669"/>
    <property type="project" value="TreeGrafter"/>
</dbReference>
<dbReference type="PANTHER" id="PTHR23171">
    <property type="entry name" value="GDOWN1"/>
    <property type="match status" value="1"/>
</dbReference>
<dbReference type="GO" id="GO:0003711">
    <property type="term" value="F:transcription elongation factor activity"/>
    <property type="evidence" value="ECO:0007669"/>
    <property type="project" value="InterPro"/>
</dbReference>
<evidence type="ECO:0000313" key="3">
    <source>
        <dbReference type="Proteomes" id="UP000749559"/>
    </source>
</evidence>
<name>A0A8J1TXD7_OWEFU</name>
<dbReference type="GO" id="GO:0006368">
    <property type="term" value="P:transcription elongation by RNA polymerase II"/>
    <property type="evidence" value="ECO:0007669"/>
    <property type="project" value="InterPro"/>
</dbReference>
<proteinExistence type="predicted"/>
<dbReference type="PANTHER" id="PTHR23171:SF13">
    <property type="entry name" value="DNA-DIRECTED RNA POLYMERASE II SUBUNIT GRINL1A"/>
    <property type="match status" value="1"/>
</dbReference>
<dbReference type="Pfam" id="PF15328">
    <property type="entry name" value="GCOM2"/>
    <property type="match status" value="1"/>
</dbReference>
<evidence type="ECO:0000313" key="2">
    <source>
        <dbReference type="EMBL" id="CAH1797001.1"/>
    </source>
</evidence>
<dbReference type="AlphaFoldDB" id="A0A8J1TXD7"/>
<gene>
    <name evidence="2" type="ORF">OFUS_LOCUS21347</name>
</gene>
<protein>
    <submittedName>
        <fullName evidence="2">Uncharacterized protein</fullName>
    </submittedName>
</protein>
<accession>A0A8J1TXD7</accession>
<evidence type="ECO:0000256" key="1">
    <source>
        <dbReference type="SAM" id="MobiDB-lite"/>
    </source>
</evidence>
<dbReference type="InterPro" id="IPR026213">
    <property type="entry name" value="GRINL1"/>
</dbReference>
<reference evidence="2" key="1">
    <citation type="submission" date="2022-03" db="EMBL/GenBank/DDBJ databases">
        <authorList>
            <person name="Martin C."/>
        </authorList>
    </citation>
    <scope>NUCLEOTIDE SEQUENCE</scope>
</reference>
<dbReference type="EMBL" id="CAIIXF020000010">
    <property type="protein sequence ID" value="CAH1797001.1"/>
    <property type="molecule type" value="Genomic_DNA"/>
</dbReference>
<keyword evidence="3" id="KW-1185">Reference proteome</keyword>
<comment type="caution">
    <text evidence="2">The sequence shown here is derived from an EMBL/GenBank/DDBJ whole genome shotgun (WGS) entry which is preliminary data.</text>
</comment>
<sequence length="321" mass="36629">MADTFIRTDTEKQGYLGNLENHTKTQLEELLKRQQKLLNNKSFINKLPDRGKKIRTFAEQLQQKIKELEVVDQTASLFTQMKIRPETNIEDDDPLKQMLNPRIKEKQINYESDESNSYAKVIQKIDSVEPKTHYRAYQTIKAKNISEIPKDKLPSQSPSVKDNCVIMETNTISRKLKNKGKLTTILESDSPIGQPVETIDNRTVLSKDIPDDVKTDKSKGASKKTIQYEGVLAYRPKGTHESSITLSMEESLNLQKEQAKKQQTLQAIQASERLAQTVGVKMQPYNPEGNTITQSYRDNKSGMSDDTDSDDDENEQVDYPE</sequence>